<dbReference type="HOGENOM" id="CLU_012390_1_3_1"/>
<dbReference type="InterPro" id="IPR006912">
    <property type="entry name" value="Harbinger_derived_prot"/>
</dbReference>
<keyword evidence="2" id="KW-1185">Reference proteome</keyword>
<evidence type="ECO:0000313" key="2">
    <source>
        <dbReference type="Proteomes" id="UP000032141"/>
    </source>
</evidence>
<name>A0A0D3DJN5_BRAOL</name>
<evidence type="ECO:0000313" key="1">
    <source>
        <dbReference type="EnsemblPlants" id="Bo8g012850.1"/>
    </source>
</evidence>
<protein>
    <submittedName>
        <fullName evidence="1">Uncharacterized protein</fullName>
    </submittedName>
</protein>
<dbReference type="Pfam" id="PF04827">
    <property type="entry name" value="Plant_tran"/>
    <property type="match status" value="2"/>
</dbReference>
<accession>A0A0D3DJN5</accession>
<dbReference type="AlphaFoldDB" id="A0A0D3DJN5"/>
<dbReference type="Proteomes" id="UP000032141">
    <property type="component" value="Chromosome C8"/>
</dbReference>
<sequence>MDPSEFPFDIKAYKKQCEIEERYIVNRSRECKKNIEEEHASRSKRKYFKRDHVASNQKLIDDYFANQPTYDEAIFPRRFRMRKHVFLRIFEDLSSSDNNFAQRVDTSNKEGISPLGKSTTTMRMLSYSIDADEIDEYIKIGRTLNDINVLDCSPVFDDVEQGNTPRLELFRQPTSIRLAQSEPDKLIAKYQEGCRKNIERAFGVLHAQFKIIHKLAHM</sequence>
<dbReference type="PANTHER" id="PTHR47150:SF5">
    <property type="entry name" value="OS07G0546750 PROTEIN"/>
    <property type="match status" value="1"/>
</dbReference>
<dbReference type="Gramene" id="Bo8g012850.1">
    <property type="protein sequence ID" value="Bo8g012850.1"/>
    <property type="gene ID" value="Bo8g012850"/>
</dbReference>
<proteinExistence type="predicted"/>
<dbReference type="STRING" id="109376.A0A0D3DJN5"/>
<organism evidence="1 2">
    <name type="scientific">Brassica oleracea var. oleracea</name>
    <dbReference type="NCBI Taxonomy" id="109376"/>
    <lineage>
        <taxon>Eukaryota</taxon>
        <taxon>Viridiplantae</taxon>
        <taxon>Streptophyta</taxon>
        <taxon>Embryophyta</taxon>
        <taxon>Tracheophyta</taxon>
        <taxon>Spermatophyta</taxon>
        <taxon>Magnoliopsida</taxon>
        <taxon>eudicotyledons</taxon>
        <taxon>Gunneridae</taxon>
        <taxon>Pentapetalae</taxon>
        <taxon>rosids</taxon>
        <taxon>malvids</taxon>
        <taxon>Brassicales</taxon>
        <taxon>Brassicaceae</taxon>
        <taxon>Brassiceae</taxon>
        <taxon>Brassica</taxon>
    </lineage>
</organism>
<reference evidence="1 2" key="1">
    <citation type="journal article" date="2014" name="Genome Biol.">
        <title>Transcriptome and methylome profiling reveals relics of genome dominance in the mesopolyploid Brassica oleracea.</title>
        <authorList>
            <person name="Parkin I.A."/>
            <person name="Koh C."/>
            <person name="Tang H."/>
            <person name="Robinson S.J."/>
            <person name="Kagale S."/>
            <person name="Clarke W.E."/>
            <person name="Town C.D."/>
            <person name="Nixon J."/>
            <person name="Krishnakumar V."/>
            <person name="Bidwell S.L."/>
            <person name="Denoeud F."/>
            <person name="Belcram H."/>
            <person name="Links M.G."/>
            <person name="Just J."/>
            <person name="Clarke C."/>
            <person name="Bender T."/>
            <person name="Huebert T."/>
            <person name="Mason A.S."/>
            <person name="Pires J.C."/>
            <person name="Barker G."/>
            <person name="Moore J."/>
            <person name="Walley P.G."/>
            <person name="Manoli S."/>
            <person name="Batley J."/>
            <person name="Edwards D."/>
            <person name="Nelson M.N."/>
            <person name="Wang X."/>
            <person name="Paterson A.H."/>
            <person name="King G."/>
            <person name="Bancroft I."/>
            <person name="Chalhoub B."/>
            <person name="Sharpe A.G."/>
        </authorList>
    </citation>
    <scope>NUCLEOTIDE SEQUENCE</scope>
    <source>
        <strain evidence="1 2">cv. TO1000</strain>
    </source>
</reference>
<dbReference type="EnsemblPlants" id="Bo8g012850.1">
    <property type="protein sequence ID" value="Bo8g012850.1"/>
    <property type="gene ID" value="Bo8g012850"/>
</dbReference>
<dbReference type="PANTHER" id="PTHR47150">
    <property type="entry name" value="OS12G0169200 PROTEIN"/>
    <property type="match status" value="1"/>
</dbReference>
<reference evidence="1" key="2">
    <citation type="submission" date="2015-03" db="UniProtKB">
        <authorList>
            <consortium name="EnsemblPlants"/>
        </authorList>
    </citation>
    <scope>IDENTIFICATION</scope>
</reference>